<evidence type="ECO:0000256" key="9">
    <source>
        <dbReference type="ARBA" id="ARBA00047604"/>
    </source>
</evidence>
<feature type="domain" description="RRM" evidence="14">
    <location>
        <begin position="270"/>
        <end position="346"/>
    </location>
</feature>
<dbReference type="SUPFAM" id="SSF143437">
    <property type="entry name" value="THUMP domain-like"/>
    <property type="match status" value="1"/>
</dbReference>
<dbReference type="CDD" id="cd11717">
    <property type="entry name" value="THUMP_THUMPD1_like"/>
    <property type="match status" value="1"/>
</dbReference>
<keyword evidence="13" id="KW-1133">Transmembrane helix</keyword>
<feature type="compositionally biased region" description="Polar residues" evidence="12">
    <location>
        <begin position="481"/>
        <end position="492"/>
    </location>
</feature>
<dbReference type="InterPro" id="IPR004255">
    <property type="entry name" value="O-acyltransferase_WSD1_N"/>
</dbReference>
<dbReference type="Pfam" id="PF03007">
    <property type="entry name" value="WS_DGAT_cat"/>
    <property type="match status" value="2"/>
</dbReference>
<feature type="transmembrane region" description="Helical" evidence="13">
    <location>
        <begin position="1094"/>
        <end position="1116"/>
    </location>
</feature>
<organism evidence="16 17">
    <name type="scientific">Brassica rapa subsp. trilocularis</name>
    <dbReference type="NCBI Taxonomy" id="1813537"/>
    <lineage>
        <taxon>Eukaryota</taxon>
        <taxon>Viridiplantae</taxon>
        <taxon>Streptophyta</taxon>
        <taxon>Embryophyta</taxon>
        <taxon>Tracheophyta</taxon>
        <taxon>Spermatophyta</taxon>
        <taxon>Magnoliopsida</taxon>
        <taxon>eudicotyledons</taxon>
        <taxon>Gunneridae</taxon>
        <taxon>Pentapetalae</taxon>
        <taxon>rosids</taxon>
        <taxon>malvids</taxon>
        <taxon>Brassicales</taxon>
        <taxon>Brassicaceae</taxon>
        <taxon>Brassiceae</taxon>
        <taxon>Brassica</taxon>
    </lineage>
</organism>
<dbReference type="Pfam" id="PF06974">
    <property type="entry name" value="WS_DGAT_C"/>
    <property type="match status" value="3"/>
</dbReference>
<feature type="compositionally biased region" description="Low complexity" evidence="12">
    <location>
        <begin position="106"/>
        <end position="122"/>
    </location>
</feature>
<evidence type="ECO:0000256" key="4">
    <source>
        <dbReference type="ARBA" id="ARBA00005189"/>
    </source>
</evidence>
<dbReference type="SUPFAM" id="SSF54928">
    <property type="entry name" value="RNA-binding domain, RBD"/>
    <property type="match status" value="1"/>
</dbReference>
<dbReference type="InterPro" id="IPR000504">
    <property type="entry name" value="RRM_dom"/>
</dbReference>
<feature type="compositionally biased region" description="Acidic residues" evidence="12">
    <location>
        <begin position="1766"/>
        <end position="1783"/>
    </location>
</feature>
<comment type="catalytic activity">
    <reaction evidence="10">
        <text>an acyl-CoA + a 1,2-diacyl-sn-glycerol = a triacyl-sn-glycerol + CoA</text>
        <dbReference type="Rhea" id="RHEA:10868"/>
        <dbReference type="ChEBI" id="CHEBI:17815"/>
        <dbReference type="ChEBI" id="CHEBI:57287"/>
        <dbReference type="ChEBI" id="CHEBI:58342"/>
        <dbReference type="ChEBI" id="CHEBI:64615"/>
        <dbReference type="EC" id="2.3.1.20"/>
    </reaction>
</comment>
<keyword evidence="11" id="KW-0694">RNA-binding</keyword>
<evidence type="ECO:0000256" key="12">
    <source>
        <dbReference type="SAM" id="MobiDB-lite"/>
    </source>
</evidence>
<name>A0ABQ7MWR0_BRACM</name>
<proteinExistence type="inferred from homology"/>
<dbReference type="InterPro" id="IPR009721">
    <property type="entry name" value="O-acyltransferase_WSD1_C"/>
</dbReference>
<dbReference type="InterPro" id="IPR012677">
    <property type="entry name" value="Nucleotide-bd_a/b_plait_sf"/>
</dbReference>
<evidence type="ECO:0000256" key="6">
    <source>
        <dbReference type="ARBA" id="ARBA00022824"/>
    </source>
</evidence>
<dbReference type="CDD" id="cd12458">
    <property type="entry name" value="RRM_AtC3H46_like"/>
    <property type="match status" value="1"/>
</dbReference>
<evidence type="ECO:0000256" key="1">
    <source>
        <dbReference type="ARBA" id="ARBA00004162"/>
    </source>
</evidence>
<comment type="pathway">
    <text evidence="4">Lipid metabolism.</text>
</comment>
<keyword evidence="17" id="KW-1185">Reference proteome</keyword>
<evidence type="ECO:0000256" key="10">
    <source>
        <dbReference type="ARBA" id="ARBA00048109"/>
    </source>
</evidence>
<dbReference type="PROSITE" id="PS51165">
    <property type="entry name" value="THUMP"/>
    <property type="match status" value="1"/>
</dbReference>
<feature type="transmembrane region" description="Helical" evidence="13">
    <location>
        <begin position="1389"/>
        <end position="1421"/>
    </location>
</feature>
<comment type="caution">
    <text evidence="16">The sequence shown here is derived from an EMBL/GenBank/DDBJ whole genome shotgun (WGS) entry which is preliminary data.</text>
</comment>
<feature type="region of interest" description="Disordered" evidence="12">
    <location>
        <begin position="476"/>
        <end position="570"/>
    </location>
</feature>
<sequence length="2037" mass="228631">MDSGDQTALLLTKIRSLEPDYAPKIIGYLFLQDFSEKDLMHLALGPQSVLHSIISKVKTQLGLLSNNLSAPSTPPSPYPISRPPINGRGVGGHSHSNGFMGFRRNSPSSPSSSSPWSINGDSAADLLDDQQLNDCLSFLDDSCEKTEDVADHIDNGETHLHRRSFSADNVDGNDIATDSPRKVEDFVRHEEMMRFKMAYQRQRLASSQILGRVPQFPYEKRMDFLLHQHPHRDGGLRFGDERYWSSSPGRLERMELMAMHFNDLSNSVARQVYLTFPAESTFKDEDVAAYFSLFGTVQDVRIPYQQKRMFGFVSFAHPETVKAVLARGNPHFICDSRVLVKPYKEKGKALDNDNRKHHHLLQQQIELGNYSPCSSPSGLDPREQSDFQLDSKMFYERREMMRRKMEQADRQRAIEFERRRFINLQLPEFKNHHRGFSVGSPGYFPSASNQSADIQSELNSAADGFEVVDDTTVLHPYSVTDPRSINNDNDSNGAKERTNESEPDTGSNIELVLPSNLFPSATSTDDSAETNADAGVSASSSYGNDHEPPATTWNKKEEENGTLTSYPNHLPDRPRFRAACTVNMRSTRIQDMMAQDSKCRWGNYFGFIILPFHMGLQTDPLVYLKLSKSMMARKKHSYHALLVYFSIKIAIKVFGTKAAATILNRPVKNLTTCVSNIVGPMEEISFRGHPITYIALSSYGHSQPLLVHYVSYAGKMIISLAVDPTIIPDPHNICDDMEVSLKSMKAALSERGMNQYFNLEEEPLSPMARVFQSPDVDYCVVTIMGFKNQDLSRQAKINVQDHVAVPYIDPEEIGEDGQGFVDDYISRLTMIPLDRSRPLWDIHILNVKTSDAEAVGVIRSHHSLGDGMSLISLMLACTHKTLDPQNTAIPSLKRRETVLHGLRKQGWFLRLRCTVCSIATLLWNTLVDMLLLLATVLFLKDTKTPLTGGEDTGRNRKRFYHRVISLDDIKLIKNAMNMSINDVLVGVTQAALSRYLSRLYVNEQGKNNEEDDGALTSYPNRLPDRLRFRAACAVNLRSDIGFKPLADMMAKDSKGRWGNYFSFIILPLSIGLQTDPLVYLKLSKATMARKKHSYHAALVYFIIKMVLMVFGTKAAATLFNQPVKNLTACVSNVVGPMDEISFRGHPIAYIAFSSYGHSQALLVHYISYAGTMMISLAVDPTIIPNPHKICDDMEQSLKAMKAALWERGKERMREEEEEPLSPMARVFQSRGIDYCAVTMIGFKTKIKPAVVLDALKHNVYKHPRFSSKLSSDGAKWIETEVNVKDHVVVPYIDPEEIGEDGEGFIDNYTSRLTMNPMDRSRPLWDIHILNVKTSDAEAVGVVRTHHTLGDGTSMVSLLLSCTHKTSDHNRVSTTIPSLKRRGRYKNKGWFLRSMFTIGSTMTLIWNTIVDMLLLFATLLFLKDTRTHIKGGADVGSNPKRFYHRTISLDDIKLIKNAMNMTINDVLVGITQVSLSSYLSQHTKNEEDGALIPYPNNLPGGIQFRAGCTVNLRSEKGLKPLADMMVKDSKCRWGNYFSYIVLPFSIGLQSDPLVYLKLSKSMMDRKKHSYHAHLAYMMIKICQNLLGAKVAAKLFNRTVINTTTSLSNVIGPMEEISFDGNPITYIATSGYGHSQALLMHFMSYAGRMTITLAVDPTIIPDPHKICDDMEQSLKEMKAALWERCKKRKQRYLPQNRPAKKKGAYPLKPGVQGFFISCDGGREHQASQEAINVIDSFFEELMHGTGLKVNSSGMLEKPVNKKVTFSYSDDEDGNEEDGEGDNGDEEGNKGDGDKTEVREGGNDQVNEKEVASEVKQLAETKTAKEEEDEVNDQNGVKEPPRKKACTEEASESTKVSVNAEKSIDKLIDAELKELGDKSKRRFMKLDPGCNGIAFIQMKRRDGDPSPKDIVQHGLTSAAATKKHISRFILRLVPIEVSCYPSEEEISRAIKTLVEQYFPVETDNPRKFAVLYGARANTGVDRMKIINAVAKSIPAPHKVDLSNPEMSIVVEIVKTVCLIGVVEKYKELAKYNLRQLTSTK</sequence>
<keyword evidence="6" id="KW-0256">Endoplasmic reticulum</keyword>
<evidence type="ECO:0000259" key="14">
    <source>
        <dbReference type="PROSITE" id="PS50102"/>
    </source>
</evidence>
<accession>A0ABQ7MWR0</accession>
<feature type="compositionally biased region" description="Basic and acidic residues" evidence="12">
    <location>
        <begin position="1784"/>
        <end position="1822"/>
    </location>
</feature>
<dbReference type="EMBL" id="JADBGQ010000003">
    <property type="protein sequence ID" value="KAG5403122.1"/>
    <property type="molecule type" value="Genomic_DNA"/>
</dbReference>
<dbReference type="Gene3D" id="3.30.70.330">
    <property type="match status" value="1"/>
</dbReference>
<feature type="region of interest" description="Disordered" evidence="12">
    <location>
        <begin position="1763"/>
        <end position="1851"/>
    </location>
</feature>
<dbReference type="InterPro" id="IPR035979">
    <property type="entry name" value="RBD_domain_sf"/>
</dbReference>
<dbReference type="InterPro" id="IPR040183">
    <property type="entry name" value="THUMPD1-like"/>
</dbReference>
<dbReference type="InterPro" id="IPR056276">
    <property type="entry name" value="AtC3H46-like_PABC-like"/>
</dbReference>
<gene>
    <name evidence="16" type="primary">A03p005870.1_BraROA</name>
    <name evidence="16" type="ORF">IGI04_009241</name>
</gene>
<protein>
    <recommendedName>
        <fullName evidence="18">Diacylglycerol O-acyltransferase</fullName>
    </recommendedName>
</protein>
<comment type="pathway">
    <text evidence="3">Glycerolipid metabolism; triacylglycerol biosynthesis.</text>
</comment>
<reference evidence="16 17" key="1">
    <citation type="submission" date="2021-03" db="EMBL/GenBank/DDBJ databases">
        <authorList>
            <person name="King G.J."/>
            <person name="Bancroft I."/>
            <person name="Baten A."/>
            <person name="Bloomfield J."/>
            <person name="Borpatragohain P."/>
            <person name="He Z."/>
            <person name="Irish N."/>
            <person name="Irwin J."/>
            <person name="Liu K."/>
            <person name="Mauleon R.P."/>
            <person name="Moore J."/>
            <person name="Morris R."/>
            <person name="Ostergaard L."/>
            <person name="Wang B."/>
            <person name="Wells R."/>
        </authorList>
    </citation>
    <scope>NUCLEOTIDE SEQUENCE [LARGE SCALE GENOMIC DNA]</scope>
    <source>
        <strain evidence="16">R-o-18</strain>
        <tissue evidence="16">Leaf</tissue>
    </source>
</reference>
<dbReference type="PANTHER" id="PTHR31650:SF44">
    <property type="entry name" value="WAX ESTER SYNTHASE_DIACYLGLYCEROL ACYLTRANSFERASE 10-RELATED"/>
    <property type="match status" value="1"/>
</dbReference>
<feature type="transmembrane region" description="Helical" evidence="13">
    <location>
        <begin position="921"/>
        <end position="939"/>
    </location>
</feature>
<evidence type="ECO:0008006" key="18">
    <source>
        <dbReference type="Google" id="ProtNLM"/>
    </source>
</evidence>
<dbReference type="Pfam" id="PF23182">
    <property type="entry name" value="PABC_AtC3H46"/>
    <property type="match status" value="1"/>
</dbReference>
<feature type="compositionally biased region" description="Pro residues" evidence="12">
    <location>
        <begin position="72"/>
        <end position="82"/>
    </location>
</feature>
<dbReference type="InterPro" id="IPR045034">
    <property type="entry name" value="O-acyltransferase_WSD1-like"/>
</dbReference>
<keyword evidence="7" id="KW-0012">Acyltransferase</keyword>
<evidence type="ECO:0000256" key="2">
    <source>
        <dbReference type="ARBA" id="ARBA00004586"/>
    </source>
</evidence>
<evidence type="ECO:0000256" key="7">
    <source>
        <dbReference type="ARBA" id="ARBA00023315"/>
    </source>
</evidence>
<keyword evidence="13" id="KW-0472">Membrane</keyword>
<dbReference type="Pfam" id="PF00076">
    <property type="entry name" value="RRM_1"/>
    <property type="match status" value="1"/>
</dbReference>
<evidence type="ECO:0000256" key="13">
    <source>
        <dbReference type="SAM" id="Phobius"/>
    </source>
</evidence>
<evidence type="ECO:0000313" key="17">
    <source>
        <dbReference type="Proteomes" id="UP000823674"/>
    </source>
</evidence>
<comment type="catalytic activity">
    <reaction evidence="9">
        <text>a long chain fatty alcohol + a fatty acyl-CoA = a long-chain alcohol wax ester + CoA</text>
        <dbReference type="Rhea" id="RHEA:38443"/>
        <dbReference type="ChEBI" id="CHEBI:17135"/>
        <dbReference type="ChEBI" id="CHEBI:57287"/>
        <dbReference type="ChEBI" id="CHEBI:77636"/>
        <dbReference type="ChEBI" id="CHEBI:235323"/>
        <dbReference type="EC" id="2.3.1.75"/>
    </reaction>
</comment>
<feature type="transmembrane region" description="Helical" evidence="13">
    <location>
        <begin position="1057"/>
        <end position="1074"/>
    </location>
</feature>
<evidence type="ECO:0000259" key="15">
    <source>
        <dbReference type="PROSITE" id="PS51165"/>
    </source>
</evidence>
<evidence type="ECO:0000256" key="5">
    <source>
        <dbReference type="ARBA" id="ARBA00022679"/>
    </source>
</evidence>
<dbReference type="SMART" id="SM00981">
    <property type="entry name" value="THUMP"/>
    <property type="match status" value="1"/>
</dbReference>
<feature type="region of interest" description="Disordered" evidence="12">
    <location>
        <begin position="68"/>
        <end position="122"/>
    </location>
</feature>
<feature type="domain" description="THUMP" evidence="15">
    <location>
        <begin position="1914"/>
        <end position="2020"/>
    </location>
</feature>
<evidence type="ECO:0000256" key="8">
    <source>
        <dbReference type="ARBA" id="ARBA00024360"/>
    </source>
</evidence>
<dbReference type="PROSITE" id="PS50102">
    <property type="entry name" value="RRM"/>
    <property type="match status" value="1"/>
</dbReference>
<dbReference type="InterPro" id="IPR034365">
    <property type="entry name" value="AtC3H46-like_RRM"/>
</dbReference>
<dbReference type="Pfam" id="PF02926">
    <property type="entry name" value="THUMP"/>
    <property type="match status" value="1"/>
</dbReference>
<comment type="similarity">
    <text evidence="8">In the N-terminal section; belongs to the long-chain O-acyltransferase family.</text>
</comment>
<evidence type="ECO:0000313" key="16">
    <source>
        <dbReference type="EMBL" id="KAG5403122.1"/>
    </source>
</evidence>
<evidence type="ECO:0000256" key="3">
    <source>
        <dbReference type="ARBA" id="ARBA00004771"/>
    </source>
</evidence>
<dbReference type="InterPro" id="IPR004114">
    <property type="entry name" value="THUMP_dom"/>
</dbReference>
<feature type="compositionally biased region" description="Basic and acidic residues" evidence="12">
    <location>
        <begin position="544"/>
        <end position="559"/>
    </location>
</feature>
<dbReference type="Proteomes" id="UP000823674">
    <property type="component" value="Chromosome A03"/>
</dbReference>
<dbReference type="Gene3D" id="3.30.2300.10">
    <property type="entry name" value="THUMP superfamily"/>
    <property type="match status" value="1"/>
</dbReference>
<keyword evidence="13" id="KW-0812">Transmembrane</keyword>
<dbReference type="SUPFAM" id="SSF52777">
    <property type="entry name" value="CoA-dependent acyltransferases"/>
    <property type="match status" value="1"/>
</dbReference>
<comment type="subcellular location">
    <subcellularLocation>
        <location evidence="1">Cell membrane</location>
        <topology evidence="1">Single-pass membrane protein</topology>
    </subcellularLocation>
    <subcellularLocation>
        <location evidence="2">Endoplasmic reticulum membrane</location>
    </subcellularLocation>
</comment>
<keyword evidence="5" id="KW-0808">Transferase</keyword>
<dbReference type="SMART" id="SM00360">
    <property type="entry name" value="RRM"/>
    <property type="match status" value="1"/>
</dbReference>
<dbReference type="PANTHER" id="PTHR31650">
    <property type="entry name" value="O-ACYLTRANSFERASE (WSD1-LIKE) FAMILY PROTEIN"/>
    <property type="match status" value="1"/>
</dbReference>
<evidence type="ECO:0000256" key="11">
    <source>
        <dbReference type="PROSITE-ProRule" id="PRU00529"/>
    </source>
</evidence>